<evidence type="ECO:0000256" key="2">
    <source>
        <dbReference type="SAM" id="SignalP"/>
    </source>
</evidence>
<dbReference type="OrthoDB" id="167809at2759"/>
<evidence type="ECO:0000313" key="4">
    <source>
        <dbReference type="EMBL" id="KAF2110515.1"/>
    </source>
</evidence>
<protein>
    <submittedName>
        <fullName evidence="4">Isochorismatase-like protein</fullName>
    </submittedName>
</protein>
<dbReference type="AlphaFoldDB" id="A0A6A5YTP4"/>
<dbReference type="EMBL" id="ML977338">
    <property type="protein sequence ID" value="KAF2110515.1"/>
    <property type="molecule type" value="Genomic_DNA"/>
</dbReference>
<dbReference type="InterPro" id="IPR053152">
    <property type="entry name" value="Hydrolase_YcaC-like"/>
</dbReference>
<dbReference type="PANTHER" id="PTHR43559">
    <property type="entry name" value="HYDROLASE YCAC-RELATED"/>
    <property type="match status" value="1"/>
</dbReference>
<dbReference type="SUPFAM" id="SSF52499">
    <property type="entry name" value="Isochorismatase-like hydrolases"/>
    <property type="match status" value="1"/>
</dbReference>
<comment type="similarity">
    <text evidence="1">Belongs to the isochorismatase family.</text>
</comment>
<dbReference type="Proteomes" id="UP000799770">
    <property type="component" value="Unassembled WGS sequence"/>
</dbReference>
<reference evidence="4" key="1">
    <citation type="journal article" date="2020" name="Stud. Mycol.">
        <title>101 Dothideomycetes genomes: a test case for predicting lifestyles and emergence of pathogens.</title>
        <authorList>
            <person name="Haridas S."/>
            <person name="Albert R."/>
            <person name="Binder M."/>
            <person name="Bloem J."/>
            <person name="Labutti K."/>
            <person name="Salamov A."/>
            <person name="Andreopoulos B."/>
            <person name="Baker S."/>
            <person name="Barry K."/>
            <person name="Bills G."/>
            <person name="Bluhm B."/>
            <person name="Cannon C."/>
            <person name="Castanera R."/>
            <person name="Culley D."/>
            <person name="Daum C."/>
            <person name="Ezra D."/>
            <person name="Gonzalez J."/>
            <person name="Henrissat B."/>
            <person name="Kuo A."/>
            <person name="Liang C."/>
            <person name="Lipzen A."/>
            <person name="Lutzoni F."/>
            <person name="Magnuson J."/>
            <person name="Mondo S."/>
            <person name="Nolan M."/>
            <person name="Ohm R."/>
            <person name="Pangilinan J."/>
            <person name="Park H.-J."/>
            <person name="Ramirez L."/>
            <person name="Alfaro M."/>
            <person name="Sun H."/>
            <person name="Tritt A."/>
            <person name="Yoshinaga Y."/>
            <person name="Zwiers L.-H."/>
            <person name="Turgeon B."/>
            <person name="Goodwin S."/>
            <person name="Spatafora J."/>
            <person name="Crous P."/>
            <person name="Grigoriev I."/>
        </authorList>
    </citation>
    <scope>NUCLEOTIDE SEQUENCE</scope>
    <source>
        <strain evidence="4">CBS 627.86</strain>
    </source>
</reference>
<keyword evidence="2" id="KW-0732">Signal</keyword>
<feature type="chain" id="PRO_5025633697" evidence="2">
    <location>
        <begin position="21"/>
        <end position="244"/>
    </location>
</feature>
<dbReference type="Pfam" id="PF00857">
    <property type="entry name" value="Isochorismatase"/>
    <property type="match status" value="1"/>
</dbReference>
<feature type="domain" description="Isochorismatase-like" evidence="3">
    <location>
        <begin position="33"/>
        <end position="184"/>
    </location>
</feature>
<sequence>MKFTSSISLLAFGLFNAVRGDAVPWERLDKNNSMLLILDLQVGLYQLARDWDATLYRDNILAHAELGKIFNLPTVMTTSAQQGPNGQLPKEILAMYPDAPLIKRQGEVNAWDNAEFRAAVKATGKKQVIVAGITTDVCTTFLALALRAEGYSVFANIEGSGTTTQLIRDTANARMQQAGVQLLSLFSIVCDLMRDWRNVPGSKELLPYLDKYMPVYGYLARGHAGAIENGTVVPGEQQVYNGGN</sequence>
<dbReference type="PANTHER" id="PTHR43559:SF3">
    <property type="entry name" value="HYDROLASE YCAC-RELATED"/>
    <property type="match status" value="1"/>
</dbReference>
<organism evidence="4 5">
    <name type="scientific">Lophiotrema nucula</name>
    <dbReference type="NCBI Taxonomy" id="690887"/>
    <lineage>
        <taxon>Eukaryota</taxon>
        <taxon>Fungi</taxon>
        <taxon>Dikarya</taxon>
        <taxon>Ascomycota</taxon>
        <taxon>Pezizomycotina</taxon>
        <taxon>Dothideomycetes</taxon>
        <taxon>Pleosporomycetidae</taxon>
        <taxon>Pleosporales</taxon>
        <taxon>Lophiotremataceae</taxon>
        <taxon>Lophiotrema</taxon>
    </lineage>
</organism>
<dbReference type="Gene3D" id="3.40.50.850">
    <property type="entry name" value="Isochorismatase-like"/>
    <property type="match status" value="1"/>
</dbReference>
<dbReference type="InterPro" id="IPR036380">
    <property type="entry name" value="Isochorismatase-like_sf"/>
</dbReference>
<name>A0A6A5YTP4_9PLEO</name>
<feature type="signal peptide" evidence="2">
    <location>
        <begin position="1"/>
        <end position="20"/>
    </location>
</feature>
<evidence type="ECO:0000259" key="3">
    <source>
        <dbReference type="Pfam" id="PF00857"/>
    </source>
</evidence>
<keyword evidence="5" id="KW-1185">Reference proteome</keyword>
<accession>A0A6A5YTP4</accession>
<evidence type="ECO:0000313" key="5">
    <source>
        <dbReference type="Proteomes" id="UP000799770"/>
    </source>
</evidence>
<evidence type="ECO:0000256" key="1">
    <source>
        <dbReference type="ARBA" id="ARBA00006336"/>
    </source>
</evidence>
<gene>
    <name evidence="4" type="ORF">BDV96DRAFT_501032</name>
</gene>
<proteinExistence type="inferred from homology"/>
<dbReference type="InterPro" id="IPR000868">
    <property type="entry name" value="Isochorismatase-like_dom"/>
</dbReference>